<dbReference type="SUPFAM" id="SSF56672">
    <property type="entry name" value="DNA/RNA polymerases"/>
    <property type="match status" value="1"/>
</dbReference>
<dbReference type="PANTHER" id="PTHR31635">
    <property type="entry name" value="REVERSE TRANSCRIPTASE DOMAIN-CONTAINING PROTEIN-RELATED"/>
    <property type="match status" value="1"/>
</dbReference>
<name>A0A803KCX1_XENTR</name>
<dbReference type="AlphaFoldDB" id="A0A803KCX1"/>
<protein>
    <recommendedName>
        <fullName evidence="1">Reverse transcriptase domain-containing protein</fullName>
    </recommendedName>
</protein>
<accession>A0A803KCX1</accession>
<evidence type="ECO:0000259" key="1">
    <source>
        <dbReference type="PROSITE" id="PS50878"/>
    </source>
</evidence>
<feature type="domain" description="Reverse transcriptase" evidence="1">
    <location>
        <begin position="1"/>
        <end position="193"/>
    </location>
</feature>
<dbReference type="Ensembl" id="ENSXETT00000116331">
    <property type="protein sequence ID" value="ENSXETP00000118270"/>
    <property type="gene ID" value="ENSXETG00000044551"/>
</dbReference>
<dbReference type="InParanoid" id="A0A803KCX1"/>
<dbReference type="PANTHER" id="PTHR31635:SF196">
    <property type="entry name" value="REVERSE TRANSCRIPTASE DOMAIN-CONTAINING PROTEIN-RELATED"/>
    <property type="match status" value="1"/>
</dbReference>
<reference evidence="2" key="2">
    <citation type="submission" date="2021-03" db="UniProtKB">
        <authorList>
            <consortium name="Ensembl"/>
        </authorList>
    </citation>
    <scope>IDENTIFICATION</scope>
</reference>
<dbReference type="InterPro" id="IPR043502">
    <property type="entry name" value="DNA/RNA_pol_sf"/>
</dbReference>
<dbReference type="InterPro" id="IPR000477">
    <property type="entry name" value="RT_dom"/>
</dbReference>
<proteinExistence type="predicted"/>
<dbReference type="Pfam" id="PF00078">
    <property type="entry name" value="RVT_1"/>
    <property type="match status" value="1"/>
</dbReference>
<organism evidence="2">
    <name type="scientific">Xenopus tropicalis</name>
    <name type="common">Western clawed frog</name>
    <name type="synonym">Silurana tropicalis</name>
    <dbReference type="NCBI Taxonomy" id="8364"/>
    <lineage>
        <taxon>Eukaryota</taxon>
        <taxon>Metazoa</taxon>
        <taxon>Chordata</taxon>
        <taxon>Craniata</taxon>
        <taxon>Vertebrata</taxon>
        <taxon>Euteleostomi</taxon>
        <taxon>Amphibia</taxon>
        <taxon>Batrachia</taxon>
        <taxon>Anura</taxon>
        <taxon>Pipoidea</taxon>
        <taxon>Pipidae</taxon>
        <taxon>Xenopodinae</taxon>
        <taxon>Xenopus</taxon>
        <taxon>Silurana</taxon>
    </lineage>
</organism>
<evidence type="ECO:0000313" key="2">
    <source>
        <dbReference type="Ensembl" id="ENSXETP00000118270"/>
    </source>
</evidence>
<dbReference type="PROSITE" id="PS50878">
    <property type="entry name" value="RT_POL"/>
    <property type="match status" value="1"/>
</dbReference>
<reference evidence="2" key="1">
    <citation type="journal article" date="2010" name="Science">
        <title>The genome of the Western clawed frog Xenopus tropicalis.</title>
        <authorList>
            <person name="Hellsten U."/>
            <person name="Harland R.M."/>
            <person name="Gilchrist M.J."/>
            <person name="Hendrix D."/>
            <person name="Jurka J."/>
            <person name="Kapitonov V."/>
            <person name="Ovcharenko I."/>
            <person name="Putnam N.H."/>
            <person name="Shu S."/>
            <person name="Taher L."/>
            <person name="Blitz I.L."/>
            <person name="Blumberg B."/>
            <person name="Dichmann D.S."/>
            <person name="Dubchak I."/>
            <person name="Amaya E."/>
            <person name="Detter J.C."/>
            <person name="Fletcher R."/>
            <person name="Gerhard D.S."/>
            <person name="Goodstein D."/>
            <person name="Graves T."/>
            <person name="Grigoriev I.V."/>
            <person name="Grimwood J."/>
            <person name="Kawashima T."/>
            <person name="Lindquist E."/>
            <person name="Lucas S.M."/>
            <person name="Mead P.E."/>
            <person name="Mitros T."/>
            <person name="Ogino H."/>
            <person name="Ohta Y."/>
            <person name="Poliakov A.V."/>
            <person name="Pollet N."/>
            <person name="Robert J."/>
            <person name="Salamov A."/>
            <person name="Sater A.K."/>
            <person name="Schmutz J."/>
            <person name="Terry A."/>
            <person name="Vize P.D."/>
            <person name="Warren W.C."/>
            <person name="Wells D."/>
            <person name="Wills A."/>
            <person name="Wilson R.K."/>
            <person name="Zimmerman L.B."/>
            <person name="Zorn A.M."/>
            <person name="Grainger R."/>
            <person name="Grammer T."/>
            <person name="Khokha M.K."/>
            <person name="Richardson P.M."/>
            <person name="Rokhsar D.S."/>
        </authorList>
    </citation>
    <scope>NUCLEOTIDE SEQUENCE [LARGE SCALE GENOMIC DNA]</scope>
    <source>
        <strain evidence="2">Nigerian</strain>
    </source>
</reference>
<sequence>MGIIYECEIKNAIHKGTYVNTHAYLFAPGVKMRLITLCYIGLGQNSLKWILSLYSNPTARLKINGTLSDPIQLQNGTRQGCPLSPLLFVLTLEPLLSTIRNNPNIQGVKVGTTQHKICAYADDLLFTLSQPITTLPNLIIEIEQYSQISNFKINYSKSSALNISLPHSSVIALKDKFSFSWTAHKLTYLGIFLTANYKDWAFINYQAILQEIKTNINVWVKMPLSWFGRVNTLKMNVLPRLLYIFQTIPLKPPSDFFLKLNKLIRKFIWNNKPPRIKQTILYRSKTEGGLGLPNFQLYHQACVLQRIIDWTYHEHYKEWISIEQSFAEQPLRLLPWLVPKHRQSLRHEHFLLEYALDTWDSLKHKHKLISEHSLLTPLTNNPAFPPGLQKGYFAAWQQDSVSQIFHLCPKASLPRWEQVQNIFTLPNSERFKYHQLTSFIAPILKGNVGDQLYTTFENLCRQKSPPVRNISSIYQNLLSQTIVSSPKPLHFLKWEKALNTQFTEQDMEGIILKSFTGQRSCRILENNYKILTGWYHTPAKLSKIFPGTSASCWRCGESPGTLLHILWECSEIKKYWMEILQVCNDKLQLGIRNDPATVLLHHNTQPISLYKKSLTQYALNAAKILIPRKWKSPTLPTINEWTQEMEDICKFEDLHTDSYKAKQNHWATWRLWRIYLGKDNRAN</sequence>
<dbReference type="GeneTree" id="ENSGT00990000209892"/>